<feature type="domain" description="HAMP" evidence="16">
    <location>
        <begin position="64"/>
        <end position="117"/>
    </location>
</feature>
<keyword evidence="10" id="KW-0843">Virulence</keyword>
<evidence type="ECO:0000313" key="17">
    <source>
        <dbReference type="EMBL" id="EEG31793.1"/>
    </source>
</evidence>
<dbReference type="SUPFAM" id="SSF47384">
    <property type="entry name" value="Homodimeric domain of signal transducing histidine kinase"/>
    <property type="match status" value="1"/>
</dbReference>
<dbReference type="Gene3D" id="3.30.565.10">
    <property type="entry name" value="Histidine kinase-like ATPase, C-terminal domain"/>
    <property type="match status" value="1"/>
</dbReference>
<comment type="catalytic activity">
    <reaction evidence="1">
        <text>ATP + protein L-histidine = ADP + protein N-phospho-L-histidine.</text>
        <dbReference type="EC" id="2.7.13.3"/>
    </reaction>
</comment>
<evidence type="ECO:0000256" key="1">
    <source>
        <dbReference type="ARBA" id="ARBA00000085"/>
    </source>
</evidence>
<evidence type="ECO:0000256" key="12">
    <source>
        <dbReference type="ARBA" id="ARBA00037219"/>
    </source>
</evidence>
<keyword evidence="5" id="KW-0808">Transferase</keyword>
<keyword evidence="11 14" id="KW-0472">Membrane</keyword>
<accession>C0E9M8</accession>
<dbReference type="Pfam" id="PF00672">
    <property type="entry name" value="HAMP"/>
    <property type="match status" value="1"/>
</dbReference>
<gene>
    <name evidence="17" type="ORF">CLOSTMETH_00527</name>
</gene>
<comment type="caution">
    <text evidence="17">The sequence shown here is derived from an EMBL/GenBank/DDBJ whole genome shotgun (WGS) entry which is preliminary data.</text>
</comment>
<feature type="transmembrane region" description="Helical" evidence="14">
    <location>
        <begin position="42"/>
        <end position="62"/>
    </location>
</feature>
<sequence length="339" mass="38481">MWLRFTGLVFATIFAVFILVTLIWFALFELNMIQVDPRDKPAPIVVFALGSLLLGTVIALYVGKLIVRPVQNIGNAFDELSKGNFEVKVPENEQITEIREMAQRFNAMTYDLSHIETLRSDFVANVSHEFKTPIASIEGYATLLQNHNLSQEKHDRYVEKILENSRRLTNLSDNILMLSKLENQEMVLGKTEYRLDEQIRKCILMLENKWTAKNIEFDLELPRQIYYGSESFLERVWSNILDNAIKHSPVGGVIHVGILQTNTQFTVTVADHGDGMTEEVKKHIFEKFYQGDSSRKAEGNGLGLALVKRIVELCKGTVTVESSPGRGAKFFVALPKTIE</sequence>
<dbReference type="InterPro" id="IPR003660">
    <property type="entry name" value="HAMP_dom"/>
</dbReference>
<dbReference type="InterPro" id="IPR003594">
    <property type="entry name" value="HATPase_dom"/>
</dbReference>
<dbReference type="Pfam" id="PF00512">
    <property type="entry name" value="HisKA"/>
    <property type="match status" value="1"/>
</dbReference>
<dbReference type="SMART" id="SM00388">
    <property type="entry name" value="HisKA"/>
    <property type="match status" value="1"/>
</dbReference>
<dbReference type="InterPro" id="IPR050398">
    <property type="entry name" value="HssS/ArlS-like"/>
</dbReference>
<dbReference type="EC" id="2.7.13.3" evidence="3"/>
<evidence type="ECO:0000256" key="11">
    <source>
        <dbReference type="ARBA" id="ARBA00023136"/>
    </source>
</evidence>
<dbReference type="SMART" id="SM00387">
    <property type="entry name" value="HATPase_c"/>
    <property type="match status" value="1"/>
</dbReference>
<evidence type="ECO:0000256" key="3">
    <source>
        <dbReference type="ARBA" id="ARBA00012438"/>
    </source>
</evidence>
<keyword evidence="8 14" id="KW-1133">Transmembrane helix</keyword>
<evidence type="ECO:0000256" key="10">
    <source>
        <dbReference type="ARBA" id="ARBA00023026"/>
    </source>
</evidence>
<dbReference type="STRING" id="537013.CLOSTMETH_00527"/>
<dbReference type="SUPFAM" id="SSF158472">
    <property type="entry name" value="HAMP domain-like"/>
    <property type="match status" value="1"/>
</dbReference>
<organism evidence="17 18">
    <name type="scientific">[Clostridium] methylpentosum DSM 5476</name>
    <dbReference type="NCBI Taxonomy" id="537013"/>
    <lineage>
        <taxon>Bacteria</taxon>
        <taxon>Bacillati</taxon>
        <taxon>Bacillota</taxon>
        <taxon>Clostridia</taxon>
        <taxon>Eubacteriales</taxon>
        <taxon>Oscillospiraceae</taxon>
        <taxon>Oscillospiraceae incertae sedis</taxon>
    </lineage>
</organism>
<keyword evidence="9" id="KW-0902">Two-component regulatory system</keyword>
<evidence type="ECO:0000256" key="6">
    <source>
        <dbReference type="ARBA" id="ARBA00022692"/>
    </source>
</evidence>
<dbReference type="InterPro" id="IPR036097">
    <property type="entry name" value="HisK_dim/P_sf"/>
</dbReference>
<dbReference type="CDD" id="cd00082">
    <property type="entry name" value="HisKA"/>
    <property type="match status" value="1"/>
</dbReference>
<dbReference type="SMART" id="SM00304">
    <property type="entry name" value="HAMP"/>
    <property type="match status" value="1"/>
</dbReference>
<evidence type="ECO:0000313" key="18">
    <source>
        <dbReference type="Proteomes" id="UP000003340"/>
    </source>
</evidence>
<dbReference type="GO" id="GO:0005886">
    <property type="term" value="C:plasma membrane"/>
    <property type="evidence" value="ECO:0007669"/>
    <property type="project" value="TreeGrafter"/>
</dbReference>
<dbReference type="InterPro" id="IPR005467">
    <property type="entry name" value="His_kinase_dom"/>
</dbReference>
<dbReference type="FunFam" id="3.30.565.10:FF:000006">
    <property type="entry name" value="Sensor histidine kinase WalK"/>
    <property type="match status" value="1"/>
</dbReference>
<name>C0E9M8_9FIRM</name>
<dbReference type="GO" id="GO:0000155">
    <property type="term" value="F:phosphorelay sensor kinase activity"/>
    <property type="evidence" value="ECO:0007669"/>
    <property type="project" value="InterPro"/>
</dbReference>
<dbReference type="PRINTS" id="PR00344">
    <property type="entry name" value="BCTRLSENSOR"/>
</dbReference>
<evidence type="ECO:0000256" key="13">
    <source>
        <dbReference type="ARBA" id="ARBA00040841"/>
    </source>
</evidence>
<dbReference type="Pfam" id="PF02518">
    <property type="entry name" value="HATPase_c"/>
    <property type="match status" value="1"/>
</dbReference>
<dbReference type="Gene3D" id="1.10.287.130">
    <property type="match status" value="1"/>
</dbReference>
<comment type="subcellular location">
    <subcellularLocation>
        <location evidence="2">Membrane</location>
        <topology evidence="2">Multi-pass membrane protein</topology>
    </subcellularLocation>
</comment>
<dbReference type="CDD" id="cd00075">
    <property type="entry name" value="HATPase"/>
    <property type="match status" value="1"/>
</dbReference>
<evidence type="ECO:0000256" key="5">
    <source>
        <dbReference type="ARBA" id="ARBA00022679"/>
    </source>
</evidence>
<dbReference type="EMBL" id="ACEC01000021">
    <property type="protein sequence ID" value="EEG31793.1"/>
    <property type="molecule type" value="Genomic_DNA"/>
</dbReference>
<reference evidence="17 18" key="2">
    <citation type="submission" date="2009-02" db="EMBL/GenBank/DDBJ databases">
        <title>Draft genome sequence of Clostridium methylpentosum (DSM 5476).</title>
        <authorList>
            <person name="Sudarsanam P."/>
            <person name="Ley R."/>
            <person name="Guruge J."/>
            <person name="Turnbaugh P.J."/>
            <person name="Mahowald M."/>
            <person name="Liep D."/>
            <person name="Gordon J."/>
        </authorList>
    </citation>
    <scope>NUCLEOTIDE SEQUENCE [LARGE SCALE GENOMIC DNA]</scope>
    <source>
        <strain evidence="17 18">DSM 5476</strain>
    </source>
</reference>
<keyword evidence="7 17" id="KW-0418">Kinase</keyword>
<dbReference type="Proteomes" id="UP000003340">
    <property type="component" value="Unassembled WGS sequence"/>
</dbReference>
<keyword evidence="6 14" id="KW-0812">Transmembrane</keyword>
<dbReference type="Gene3D" id="6.10.340.10">
    <property type="match status" value="1"/>
</dbReference>
<feature type="transmembrane region" description="Helical" evidence="14">
    <location>
        <begin position="6"/>
        <end position="30"/>
    </location>
</feature>
<protein>
    <recommendedName>
        <fullName evidence="13">Heme sensor protein HssS</fullName>
        <ecNumber evidence="3">2.7.13.3</ecNumber>
    </recommendedName>
</protein>
<dbReference type="PROSITE" id="PS50885">
    <property type="entry name" value="HAMP"/>
    <property type="match status" value="1"/>
</dbReference>
<feature type="domain" description="Histidine kinase" evidence="15">
    <location>
        <begin position="125"/>
        <end position="338"/>
    </location>
</feature>
<evidence type="ECO:0000256" key="4">
    <source>
        <dbReference type="ARBA" id="ARBA00022553"/>
    </source>
</evidence>
<dbReference type="SUPFAM" id="SSF55874">
    <property type="entry name" value="ATPase domain of HSP90 chaperone/DNA topoisomerase II/histidine kinase"/>
    <property type="match status" value="1"/>
</dbReference>
<dbReference type="PANTHER" id="PTHR45528:SF11">
    <property type="entry name" value="HISTIDINE KINASE"/>
    <property type="match status" value="1"/>
</dbReference>
<dbReference type="AlphaFoldDB" id="C0E9M8"/>
<dbReference type="InterPro" id="IPR004358">
    <property type="entry name" value="Sig_transdc_His_kin-like_C"/>
</dbReference>
<dbReference type="eggNOG" id="COG2205">
    <property type="taxonomic scope" value="Bacteria"/>
</dbReference>
<evidence type="ECO:0000256" key="8">
    <source>
        <dbReference type="ARBA" id="ARBA00022989"/>
    </source>
</evidence>
<dbReference type="FunFam" id="1.10.287.130:FF:000001">
    <property type="entry name" value="Two-component sensor histidine kinase"/>
    <property type="match status" value="1"/>
</dbReference>
<dbReference type="PROSITE" id="PS50109">
    <property type="entry name" value="HIS_KIN"/>
    <property type="match status" value="1"/>
</dbReference>
<dbReference type="InterPro" id="IPR003661">
    <property type="entry name" value="HisK_dim/P_dom"/>
</dbReference>
<proteinExistence type="predicted"/>
<keyword evidence="4" id="KW-0597">Phosphoprotein</keyword>
<evidence type="ECO:0000259" key="16">
    <source>
        <dbReference type="PROSITE" id="PS50885"/>
    </source>
</evidence>
<reference evidence="17 18" key="1">
    <citation type="submission" date="2009-01" db="EMBL/GenBank/DDBJ databases">
        <authorList>
            <person name="Fulton L."/>
            <person name="Clifton S."/>
            <person name="Fulton B."/>
            <person name="Xu J."/>
            <person name="Minx P."/>
            <person name="Pepin K.H."/>
            <person name="Johnson M."/>
            <person name="Bhonagiri V."/>
            <person name="Nash W.E."/>
            <person name="Mardis E.R."/>
            <person name="Wilson R.K."/>
        </authorList>
    </citation>
    <scope>NUCLEOTIDE SEQUENCE [LARGE SCALE GENOMIC DNA]</scope>
    <source>
        <strain evidence="17 18">DSM 5476</strain>
    </source>
</reference>
<dbReference type="CDD" id="cd06225">
    <property type="entry name" value="HAMP"/>
    <property type="match status" value="1"/>
</dbReference>
<dbReference type="HOGENOM" id="CLU_000445_89_3_9"/>
<dbReference type="InterPro" id="IPR036890">
    <property type="entry name" value="HATPase_C_sf"/>
</dbReference>
<evidence type="ECO:0000259" key="15">
    <source>
        <dbReference type="PROSITE" id="PS50109"/>
    </source>
</evidence>
<keyword evidence="18" id="KW-1185">Reference proteome</keyword>
<evidence type="ECO:0000256" key="7">
    <source>
        <dbReference type="ARBA" id="ARBA00022777"/>
    </source>
</evidence>
<evidence type="ECO:0000256" key="14">
    <source>
        <dbReference type="SAM" id="Phobius"/>
    </source>
</evidence>
<evidence type="ECO:0000256" key="2">
    <source>
        <dbReference type="ARBA" id="ARBA00004141"/>
    </source>
</evidence>
<evidence type="ECO:0000256" key="9">
    <source>
        <dbReference type="ARBA" id="ARBA00023012"/>
    </source>
</evidence>
<dbReference type="PANTHER" id="PTHR45528">
    <property type="entry name" value="SENSOR HISTIDINE KINASE CPXA"/>
    <property type="match status" value="1"/>
</dbReference>
<comment type="function">
    <text evidence="12">Member of the two-component regulatory system HssS/HssR involved in intracellular heme homeostasis and tempering of staphylococcal virulence. HssS functions as a heme sensor histidine kinase which is autophosphorylated at a histidine residue and transfers its phosphate group to an aspartate residue of HssR. HssR/HssS activates the expression of hrtAB, an efflux pump, in response to extracellular heme, hemin, hemoglobin or blood.</text>
</comment>